<protein>
    <submittedName>
        <fullName evidence="2">Uncharacterized protein</fullName>
    </submittedName>
</protein>
<keyword evidence="1" id="KW-1185">Reference proteome</keyword>
<evidence type="ECO:0000313" key="1">
    <source>
        <dbReference type="Proteomes" id="UP000887565"/>
    </source>
</evidence>
<evidence type="ECO:0000313" key="2">
    <source>
        <dbReference type="WBParaSite" id="nRc.2.0.1.t34565-RA"/>
    </source>
</evidence>
<dbReference type="Proteomes" id="UP000887565">
    <property type="component" value="Unplaced"/>
</dbReference>
<organism evidence="1 2">
    <name type="scientific">Romanomermis culicivorax</name>
    <name type="common">Nematode worm</name>
    <dbReference type="NCBI Taxonomy" id="13658"/>
    <lineage>
        <taxon>Eukaryota</taxon>
        <taxon>Metazoa</taxon>
        <taxon>Ecdysozoa</taxon>
        <taxon>Nematoda</taxon>
        <taxon>Enoplea</taxon>
        <taxon>Dorylaimia</taxon>
        <taxon>Mermithida</taxon>
        <taxon>Mermithoidea</taxon>
        <taxon>Mermithidae</taxon>
        <taxon>Romanomermis</taxon>
    </lineage>
</organism>
<name>A0A915K8Q5_ROMCU</name>
<dbReference type="AlphaFoldDB" id="A0A915K8Q5"/>
<dbReference type="WBParaSite" id="nRc.2.0.1.t34565-RA">
    <property type="protein sequence ID" value="nRc.2.0.1.t34565-RA"/>
    <property type="gene ID" value="nRc.2.0.1.g34565"/>
</dbReference>
<reference evidence="2" key="1">
    <citation type="submission" date="2022-11" db="UniProtKB">
        <authorList>
            <consortium name="WormBaseParasite"/>
        </authorList>
    </citation>
    <scope>IDENTIFICATION</scope>
</reference>
<sequence length="80" mass="9513">MSEGNLKYYAVELFVQYALFNEYTEAKRLIVKRRSHFTEMVVYILEYIVEKGDEEKLKFANLMSKLYNDSIVDKEMLTDG</sequence>
<proteinExistence type="predicted"/>
<accession>A0A915K8Q5</accession>